<dbReference type="AlphaFoldDB" id="A0AAV4HD26"/>
<evidence type="ECO:0000313" key="2">
    <source>
        <dbReference type="Proteomes" id="UP000762676"/>
    </source>
</evidence>
<proteinExistence type="predicted"/>
<name>A0AAV4HD26_9GAST</name>
<comment type="caution">
    <text evidence="1">The sequence shown here is derived from an EMBL/GenBank/DDBJ whole genome shotgun (WGS) entry which is preliminary data.</text>
</comment>
<evidence type="ECO:0000313" key="1">
    <source>
        <dbReference type="EMBL" id="GFR96072.1"/>
    </source>
</evidence>
<keyword evidence="2" id="KW-1185">Reference proteome</keyword>
<organism evidence="1 2">
    <name type="scientific">Elysia marginata</name>
    <dbReference type="NCBI Taxonomy" id="1093978"/>
    <lineage>
        <taxon>Eukaryota</taxon>
        <taxon>Metazoa</taxon>
        <taxon>Spiralia</taxon>
        <taxon>Lophotrochozoa</taxon>
        <taxon>Mollusca</taxon>
        <taxon>Gastropoda</taxon>
        <taxon>Heterobranchia</taxon>
        <taxon>Euthyneura</taxon>
        <taxon>Panpulmonata</taxon>
        <taxon>Sacoglossa</taxon>
        <taxon>Placobranchoidea</taxon>
        <taxon>Plakobranchidae</taxon>
        <taxon>Elysia</taxon>
    </lineage>
</organism>
<gene>
    <name evidence="1" type="ORF">ElyMa_006288800</name>
</gene>
<dbReference type="Proteomes" id="UP000762676">
    <property type="component" value="Unassembled WGS sequence"/>
</dbReference>
<sequence length="114" mass="12839">MDKPDTLLRWSLLAPILQTSIDKFMGNISKSPTPDYYTHQDDGRAKIDKFKQDVSKMFDAFIDIGSPFEEGPFYYLETGVIAPAEVEADLRKIVHLGNIQNLSTTSCKAQPRIS</sequence>
<reference evidence="1 2" key="1">
    <citation type="journal article" date="2021" name="Elife">
        <title>Chloroplast acquisition without the gene transfer in kleptoplastic sea slugs, Plakobranchus ocellatus.</title>
        <authorList>
            <person name="Maeda T."/>
            <person name="Takahashi S."/>
            <person name="Yoshida T."/>
            <person name="Shimamura S."/>
            <person name="Takaki Y."/>
            <person name="Nagai Y."/>
            <person name="Toyoda A."/>
            <person name="Suzuki Y."/>
            <person name="Arimoto A."/>
            <person name="Ishii H."/>
            <person name="Satoh N."/>
            <person name="Nishiyama T."/>
            <person name="Hasebe M."/>
            <person name="Maruyama T."/>
            <person name="Minagawa J."/>
            <person name="Obokata J."/>
            <person name="Shigenobu S."/>
        </authorList>
    </citation>
    <scope>NUCLEOTIDE SEQUENCE [LARGE SCALE GENOMIC DNA]</scope>
</reference>
<dbReference type="EMBL" id="BMAT01012650">
    <property type="protein sequence ID" value="GFR96072.1"/>
    <property type="molecule type" value="Genomic_DNA"/>
</dbReference>
<accession>A0AAV4HD26</accession>
<protein>
    <submittedName>
        <fullName evidence="1">Uncharacterized protein</fullName>
    </submittedName>
</protein>